<feature type="domain" description="PKD-like" evidence="5">
    <location>
        <begin position="1777"/>
        <end position="1828"/>
    </location>
</feature>
<feature type="domain" description="PKD-like" evidence="5">
    <location>
        <begin position="968"/>
        <end position="1051"/>
    </location>
</feature>
<keyword evidence="7" id="KW-1185">Reference proteome</keyword>
<dbReference type="InterPro" id="IPR021884">
    <property type="entry name" value="Ice-bd_prot"/>
</dbReference>
<comment type="similarity">
    <text evidence="1">Belongs to the ice-binding protein family.</text>
</comment>
<evidence type="ECO:0000256" key="1">
    <source>
        <dbReference type="ARBA" id="ARBA00005445"/>
    </source>
</evidence>
<evidence type="ECO:0000256" key="3">
    <source>
        <dbReference type="SAM" id="SignalP"/>
    </source>
</evidence>
<feature type="domain" description="PKD-like" evidence="5">
    <location>
        <begin position="356"/>
        <end position="430"/>
    </location>
</feature>
<feature type="domain" description="PKD-like" evidence="5">
    <location>
        <begin position="1491"/>
        <end position="1570"/>
    </location>
</feature>
<dbReference type="Pfam" id="PF01345">
    <property type="entry name" value="DUF11"/>
    <property type="match status" value="1"/>
</dbReference>
<feature type="domain" description="PKD-like" evidence="5">
    <location>
        <begin position="1058"/>
        <end position="1138"/>
    </location>
</feature>
<protein>
    <submittedName>
        <fullName evidence="6">Uncharacterized protein</fullName>
    </submittedName>
</protein>
<dbReference type="InterPro" id="IPR001434">
    <property type="entry name" value="OmcB-like_DUF11"/>
</dbReference>
<dbReference type="NCBIfam" id="TIGR04131">
    <property type="entry name" value="Bac_Flav_CTERM"/>
    <property type="match status" value="1"/>
</dbReference>
<dbReference type="InterPro" id="IPR026341">
    <property type="entry name" value="T9SS_type_B"/>
</dbReference>
<comment type="caution">
    <text evidence="6">The sequence shown here is derived from an EMBL/GenBank/DDBJ whole genome shotgun (WGS) entry which is preliminary data.</text>
</comment>
<feature type="chain" id="PRO_5047319564" evidence="3">
    <location>
        <begin position="21"/>
        <end position="1928"/>
    </location>
</feature>
<evidence type="ECO:0000313" key="6">
    <source>
        <dbReference type="EMBL" id="GAA4306433.1"/>
    </source>
</evidence>
<dbReference type="RefSeq" id="WP_345165733.1">
    <property type="nucleotide sequence ID" value="NZ_BAABGX010000002.1"/>
</dbReference>
<sequence>MRKLLLLALLLSYFTFTGQAQTTAPALGKAFPFTTLAKTGVTSTGDTKINGNAGVAPSDVFTGFPPGIVIGTKEINTPNAIAAQADLVLAYTQAAGQTPTQTLTGQDLGGKVLTPGVYRFEGDANLTGNLVLDNGGNPNAVFIFQVKGNLKVNSFAKVELLEGGAQPRIKSIFWQVAGTSNIGSFSTFRGTLLSQGDITAGSSAAVFGRLLTHGGSISLLSNNITIPTDLEVTMTKSAGNAQGNYFVGNTVTYTVIAKNNGPIDESNVRVALQNTGLTLDTNPANNIPPAGTTYTNSTKQWNIPSLASGATYTFRITYQINDQALANLVNTATIQGDGLDEVRENNEYTVTLCVAPSDPTEITGPSAVCVDTEHTYSVTSIKVATQYNWTIPDGWRIVGNSSGSTIKVLAGPNGGSISVTAGNTCGLSAPVSKAITVTTSPSPAPGVITASNGTNNPCAGTQNVTYTVAPIPNATSYTWVVPTGWTITAGAGTNSITVTVGTGAGEISVRAVNPCGPSEKSILNVLPSSASPTAATSITGSPAPCTGETAEYSVSSETGATYFNWSLPTGWKILEGAGTNTIKVEVGPAAGSITVSGINGCGTSSTTSLVVTPTVKTAPSTIDGPLTPCASPTGEIYTYTVGAVQGASSYFWKVAGGLAIVDGQGTATVRIRVASSVVTGTLTVSALNTCGQSAEKSITITPLNKPARPSEITTTTTMPCAGDQNLRFSISPVAGATSYTWTFPAGWVISGAADGTTVTVRAGTASGNVTVVANNSCGAGAERTLAVTPTLNAPEKPLAIAGSNSLCVTDREVVYTVTAGTDATGYRWEVPANWTIVSGQGTTSIKVNPTNNNGSVRVFALNNCGESVAATLSVIVSTAPTPAPGFITTTPIAPCVNQQNVSFSVDPIFGATAYEWTVTGDWAITAGQGTTSIKVTIGTGSGTVSVKARNGCGLSDASSTTVQPATVPPATPVTVVGRTAVCELESNITYTVTGMTNVTGYTWTINGGSDWSITSGQGTASIKVKAGVAPAEISVVATNNCGQSSAKVIQVVTSKVAPGAPGAISGSVNLCAGNENVEYSVAAVTGATSYIWTLPSGWTYTQSTAGNSISVKVGSTSGKIKVRAVNGCGESTESELNVAPTTGTPPKPGNILAATTAVCETEQGVSYIVPPVNGATSYNWTVPADWIITSGQGTTTITVTVGKAAGNIAVTAVNNCGNSAASTYAVKPNIIPTKPIAIAGESLPCNNSTGNKYVVPTMPGATSYVWTVPLGWTFTGQGTTSITVQAGTNAGEITVRAGNECGFSEAAVLEVKTASVAPSAPLAITGNQVVCAGETEVEYKVDAIANTSSYNWTLPSGWLILTGQGTNRITVQPSATAGNISVIAANGCGVSTASTLGVQVTGVIPPAPTTVTGPITPCVNVTGIVYTVGNVTGATRYNWTVPTGWEITAGQGTTSITVTTGTEGGTIAVTAANGCGASAAKTMVVNTISTPARPEVITGKPNVCLGSANETYTVAAVTGATGYFWTVPTGWTFTGQGTNTIKVTVGSNNGEITVKAQNACGSSEVSTLAVTTSISPSPAPGPIKFAAKEGICINTPGLVYSIDPIETAISYDWVVPAGWIITAGKNTASITVTSGPNPGKIEVRAINGCGPSGASTLDVTINSETPASLGSILGLTQLCSNEQVEYRIGKIAGIDTYEWTLDAPANSGWSIVSGNGTETLKVISGTKPATLRVVAKGICNTSIPSTLLLSVYDTPPAPANLRYVPKCGFLEFTVDGNAGGYVWTTPGNWQIIGDKTGSRILVAVPANEPSREVKVKAINTIGNSACSSAEATILANPAQAQAQLDFANVLTPNGDGVNDTWKIKHIESYPENELVIMNRWGSEVYRTKGYMNTWTGGELSEGTYFYILNVKDCDGVMRAKRGYMMIIR</sequence>
<keyword evidence="2 3" id="KW-0732">Signal</keyword>
<feature type="domain" description="PKD-like" evidence="5">
    <location>
        <begin position="1318"/>
        <end position="1398"/>
    </location>
</feature>
<name>A0ABP8FL98_9BACT</name>
<feature type="domain" description="PKD-like" evidence="5">
    <location>
        <begin position="1666"/>
        <end position="1746"/>
    </location>
</feature>
<feature type="domain" description="PKD-like" evidence="5">
    <location>
        <begin position="794"/>
        <end position="874"/>
    </location>
</feature>
<evidence type="ECO:0000313" key="7">
    <source>
        <dbReference type="Proteomes" id="UP001501844"/>
    </source>
</evidence>
<feature type="domain" description="PKD-like" evidence="5">
    <location>
        <begin position="883"/>
        <end position="962"/>
    </location>
</feature>
<dbReference type="Pfam" id="PF11999">
    <property type="entry name" value="Ice_binding"/>
    <property type="match status" value="1"/>
</dbReference>
<dbReference type="InterPro" id="IPR013783">
    <property type="entry name" value="Ig-like_fold"/>
</dbReference>
<dbReference type="InterPro" id="IPR045829">
    <property type="entry name" value="PKD_6"/>
</dbReference>
<dbReference type="Pfam" id="PF19408">
    <property type="entry name" value="PKD_6"/>
    <property type="match status" value="17"/>
</dbReference>
<feature type="domain" description="DUF11" evidence="4">
    <location>
        <begin position="229"/>
        <end position="352"/>
    </location>
</feature>
<dbReference type="Gene3D" id="2.60.40.10">
    <property type="entry name" value="Immunoglobulins"/>
    <property type="match status" value="1"/>
</dbReference>
<accession>A0ABP8FL98</accession>
<feature type="signal peptide" evidence="3">
    <location>
        <begin position="1"/>
        <end position="20"/>
    </location>
</feature>
<feature type="domain" description="PKD-like" evidence="5">
    <location>
        <begin position="1583"/>
        <end position="1659"/>
    </location>
</feature>
<evidence type="ECO:0000259" key="5">
    <source>
        <dbReference type="Pfam" id="PF19408"/>
    </source>
</evidence>
<feature type="domain" description="PKD-like" evidence="5">
    <location>
        <begin position="706"/>
        <end position="787"/>
    </location>
</feature>
<feature type="domain" description="PKD-like" evidence="5">
    <location>
        <begin position="1145"/>
        <end position="1226"/>
    </location>
</feature>
<feature type="domain" description="PKD-like" evidence="5">
    <location>
        <begin position="1232"/>
        <end position="1311"/>
    </location>
</feature>
<feature type="domain" description="PKD-like" evidence="5">
    <location>
        <begin position="1405"/>
        <end position="1483"/>
    </location>
</feature>
<gene>
    <name evidence="6" type="ORF">GCM10023183_21610</name>
</gene>
<dbReference type="Pfam" id="PF13585">
    <property type="entry name" value="CHU_C"/>
    <property type="match status" value="1"/>
</dbReference>
<evidence type="ECO:0000256" key="2">
    <source>
        <dbReference type="ARBA" id="ARBA00022729"/>
    </source>
</evidence>
<reference evidence="7" key="1">
    <citation type="journal article" date="2019" name="Int. J. Syst. Evol. Microbiol.">
        <title>The Global Catalogue of Microorganisms (GCM) 10K type strain sequencing project: providing services to taxonomists for standard genome sequencing and annotation.</title>
        <authorList>
            <consortium name="The Broad Institute Genomics Platform"/>
            <consortium name="The Broad Institute Genome Sequencing Center for Infectious Disease"/>
            <person name="Wu L."/>
            <person name="Ma J."/>
        </authorList>
    </citation>
    <scope>NUCLEOTIDE SEQUENCE [LARGE SCALE GENOMIC DNA]</scope>
    <source>
        <strain evidence="7">JCM 17917</strain>
    </source>
</reference>
<evidence type="ECO:0000259" key="4">
    <source>
        <dbReference type="Pfam" id="PF01345"/>
    </source>
</evidence>
<feature type="domain" description="PKD-like" evidence="5">
    <location>
        <begin position="532"/>
        <end position="610"/>
    </location>
</feature>
<organism evidence="6 7">
    <name type="scientific">Nibribacter koreensis</name>
    <dbReference type="NCBI Taxonomy" id="1084519"/>
    <lineage>
        <taxon>Bacteria</taxon>
        <taxon>Pseudomonadati</taxon>
        <taxon>Bacteroidota</taxon>
        <taxon>Cytophagia</taxon>
        <taxon>Cytophagales</taxon>
        <taxon>Hymenobacteraceae</taxon>
        <taxon>Nibribacter</taxon>
    </lineage>
</organism>
<feature type="domain" description="PKD-like" evidence="5">
    <location>
        <begin position="449"/>
        <end position="525"/>
    </location>
</feature>
<dbReference type="Proteomes" id="UP001501844">
    <property type="component" value="Unassembled WGS sequence"/>
</dbReference>
<feature type="domain" description="PKD-like" evidence="5">
    <location>
        <begin position="617"/>
        <end position="700"/>
    </location>
</feature>
<proteinExistence type="inferred from homology"/>
<dbReference type="EMBL" id="BAABGX010000002">
    <property type="protein sequence ID" value="GAA4306433.1"/>
    <property type="molecule type" value="Genomic_DNA"/>
</dbReference>